<protein>
    <recommendedName>
        <fullName evidence="3">Homing endonuclease LAGLIDADG domain-containing protein</fullName>
    </recommendedName>
</protein>
<comment type="caution">
    <text evidence="1">The sequence shown here is derived from an EMBL/GenBank/DDBJ whole genome shotgun (WGS) entry which is preliminary data.</text>
</comment>
<name>A0ABY2G329_9FLAO</name>
<proteinExistence type="predicted"/>
<gene>
    <name evidence="1" type="ORF">A8975_2867</name>
</gene>
<organism evidence="1 2">
    <name type="scientific">Meridianimaribacter flavus</name>
    <dbReference type="NCBI Taxonomy" id="571115"/>
    <lineage>
        <taxon>Bacteria</taxon>
        <taxon>Pseudomonadati</taxon>
        <taxon>Bacteroidota</taxon>
        <taxon>Flavobacteriia</taxon>
        <taxon>Flavobacteriales</taxon>
        <taxon>Flavobacteriaceae</taxon>
        <taxon>Meridianimaribacter</taxon>
    </lineage>
</organism>
<keyword evidence="2" id="KW-1185">Reference proteome</keyword>
<reference evidence="1 2" key="1">
    <citation type="submission" date="2019-03" db="EMBL/GenBank/DDBJ databases">
        <title>Genomic Encyclopedia of Type Strains, Phase III (KMG-III): the genomes of soil and plant-associated and newly described type strains.</title>
        <authorList>
            <person name="Whitman W."/>
        </authorList>
    </citation>
    <scope>NUCLEOTIDE SEQUENCE [LARGE SCALE GENOMIC DNA]</scope>
    <source>
        <strain evidence="1 2">CGMCC 1.10957</strain>
    </source>
</reference>
<evidence type="ECO:0008006" key="3">
    <source>
        <dbReference type="Google" id="ProtNLM"/>
    </source>
</evidence>
<dbReference type="EMBL" id="SOQZ01000009">
    <property type="protein sequence ID" value="TDY05777.1"/>
    <property type="molecule type" value="Genomic_DNA"/>
</dbReference>
<dbReference type="Proteomes" id="UP000294930">
    <property type="component" value="Unassembled WGS sequence"/>
</dbReference>
<dbReference type="RefSeq" id="WP_134201323.1">
    <property type="nucleotide sequence ID" value="NZ_SOQZ01000009.1"/>
</dbReference>
<evidence type="ECO:0000313" key="1">
    <source>
        <dbReference type="EMBL" id="TDY05777.1"/>
    </source>
</evidence>
<sequence length="149" mass="17728">MKHLILIILIQFSFICFGQESIENNGEMCRLLNEMINNDQLYRSGEILGGSFGTENNSSKKEIDSVWSLQIEIDNRNTEKLIELTKKYGWISDERIDCPKLNIWLIFRHSQKKYFPEILELITKEHEAKRLNDFHYRLIKNHLEGRPKM</sequence>
<accession>A0ABY2G329</accession>
<evidence type="ECO:0000313" key="2">
    <source>
        <dbReference type="Proteomes" id="UP000294930"/>
    </source>
</evidence>